<dbReference type="GO" id="GO:0015293">
    <property type="term" value="F:symporter activity"/>
    <property type="evidence" value="ECO:0007669"/>
    <property type="project" value="UniProtKB-KW"/>
</dbReference>
<evidence type="ECO:0000256" key="8">
    <source>
        <dbReference type="ARBA" id="ARBA00023136"/>
    </source>
</evidence>
<evidence type="ECO:0000256" key="6">
    <source>
        <dbReference type="ARBA" id="ARBA00022970"/>
    </source>
</evidence>
<feature type="transmembrane region" description="Helical" evidence="9">
    <location>
        <begin position="9"/>
        <end position="29"/>
    </location>
</feature>
<dbReference type="GO" id="GO:0005886">
    <property type="term" value="C:plasma membrane"/>
    <property type="evidence" value="ECO:0007669"/>
    <property type="project" value="UniProtKB-SubCell"/>
</dbReference>
<evidence type="ECO:0000256" key="4">
    <source>
        <dbReference type="ARBA" id="ARBA00022475"/>
    </source>
</evidence>
<protein>
    <recommendedName>
        <fullName evidence="9">Putrescine transporter PotE</fullName>
    </recommendedName>
    <alternativeName>
        <fullName evidence="9">Putrescine-proton symporter / putrescine-ornithine antiporter</fullName>
    </alternativeName>
</protein>
<accession>A1SAY1</accession>
<dbReference type="RefSeq" id="WP_011761442.1">
    <property type="nucleotide sequence ID" value="NC_008700.1"/>
</dbReference>
<dbReference type="InterPro" id="IPR050367">
    <property type="entry name" value="APC_superfamily"/>
</dbReference>
<keyword evidence="3 9" id="KW-0813">Transport</keyword>
<keyword evidence="6 9" id="KW-0029">Amino-acid transport</keyword>
<proteinExistence type="inferred from homology"/>
<feature type="transmembrane region" description="Helical" evidence="9">
    <location>
        <begin position="385"/>
        <end position="403"/>
    </location>
</feature>
<dbReference type="InterPro" id="IPR002293">
    <property type="entry name" value="AA/rel_permease1"/>
</dbReference>
<evidence type="ECO:0000256" key="5">
    <source>
        <dbReference type="ARBA" id="ARBA00022692"/>
    </source>
</evidence>
<dbReference type="PIRSF" id="PIRSF006060">
    <property type="entry name" value="AA_transporter"/>
    <property type="match status" value="1"/>
</dbReference>
<evidence type="ECO:0000313" key="11">
    <source>
        <dbReference type="Proteomes" id="UP000009175"/>
    </source>
</evidence>
<feature type="transmembrane region" description="Helical" evidence="9">
    <location>
        <begin position="409"/>
        <end position="427"/>
    </location>
</feature>
<dbReference type="Proteomes" id="UP000009175">
    <property type="component" value="Chromosome"/>
</dbReference>
<keyword evidence="7 9" id="KW-1133">Transmembrane helix</keyword>
<dbReference type="STRING" id="326297.Sama_3335"/>
<evidence type="ECO:0000256" key="9">
    <source>
        <dbReference type="HAMAP-Rule" id="MF_02073"/>
    </source>
</evidence>
<evidence type="ECO:0000256" key="7">
    <source>
        <dbReference type="ARBA" id="ARBA00022989"/>
    </source>
</evidence>
<keyword evidence="9" id="KW-0769">Symport</keyword>
<dbReference type="eggNOG" id="COG0531">
    <property type="taxonomic scope" value="Bacteria"/>
</dbReference>
<dbReference type="InterPro" id="IPR004754">
    <property type="entry name" value="Amino_acid_antiprt"/>
</dbReference>
<comment type="catalytic activity">
    <reaction evidence="9">
        <text>putrescine(in) + H(+)(in) = putrescine(out) + H(+)(out)</text>
        <dbReference type="Rhea" id="RHEA:28891"/>
        <dbReference type="ChEBI" id="CHEBI:15378"/>
        <dbReference type="ChEBI" id="CHEBI:326268"/>
    </reaction>
</comment>
<keyword evidence="4 9" id="KW-1003">Cell membrane</keyword>
<dbReference type="OrthoDB" id="3185104at2"/>
<dbReference type="NCBIfam" id="TIGR00905">
    <property type="entry name" value="2A0302"/>
    <property type="match status" value="1"/>
</dbReference>
<dbReference type="PANTHER" id="PTHR42770">
    <property type="entry name" value="AMINO ACID TRANSPORTER-RELATED"/>
    <property type="match status" value="1"/>
</dbReference>
<keyword evidence="9" id="KW-0050">Antiport</keyword>
<feature type="transmembrane region" description="Helical" evidence="9">
    <location>
        <begin position="320"/>
        <end position="340"/>
    </location>
</feature>
<feature type="transmembrane region" description="Helical" evidence="9">
    <location>
        <begin position="268"/>
        <end position="291"/>
    </location>
</feature>
<gene>
    <name evidence="9" type="primary">potE</name>
    <name evidence="10" type="ordered locus">Sama_3335</name>
</gene>
<organism evidence="10 11">
    <name type="scientific">Shewanella amazonensis (strain ATCC BAA-1098 / SB2B)</name>
    <dbReference type="NCBI Taxonomy" id="326297"/>
    <lineage>
        <taxon>Bacteria</taxon>
        <taxon>Pseudomonadati</taxon>
        <taxon>Pseudomonadota</taxon>
        <taxon>Gammaproteobacteria</taxon>
        <taxon>Alteromonadales</taxon>
        <taxon>Shewanellaceae</taxon>
        <taxon>Shewanella</taxon>
    </lineage>
</organism>
<comment type="function">
    <text evidence="9">Catalyzes both the uptake and excretion of putrescine. The uptake of putrescine is dependent on the membrane potential and the excretion involves putrescine-ornithine antiporter activity.</text>
</comment>
<dbReference type="Pfam" id="PF13520">
    <property type="entry name" value="AA_permease_2"/>
    <property type="match status" value="1"/>
</dbReference>
<feature type="transmembrane region" description="Helical" evidence="9">
    <location>
        <begin position="118"/>
        <end position="139"/>
    </location>
</feature>
<comment type="similarity">
    <text evidence="2 9">Belongs to the amino acid-polyamine-organocation (APC) superfamily. Basic amino acid/polyamine antiporter (APA) (TC 2.A.3.2) family.</text>
</comment>
<keyword evidence="8 9" id="KW-0472">Membrane</keyword>
<evidence type="ECO:0000256" key="3">
    <source>
        <dbReference type="ARBA" id="ARBA00022448"/>
    </source>
</evidence>
<comment type="catalytic activity">
    <reaction evidence="9">
        <text>putrescine(in) + L-ornithine(out) = putrescine(out) + L-ornithine(in)</text>
        <dbReference type="Rhea" id="RHEA:28827"/>
        <dbReference type="ChEBI" id="CHEBI:46911"/>
        <dbReference type="ChEBI" id="CHEBI:326268"/>
    </reaction>
</comment>
<name>A1SAY1_SHEAM</name>
<dbReference type="InterPro" id="IPR027566">
    <property type="entry name" value="Symport/antiport_PotE"/>
</dbReference>
<evidence type="ECO:0000256" key="2">
    <source>
        <dbReference type="ARBA" id="ARBA00008220"/>
    </source>
</evidence>
<dbReference type="HAMAP" id="MF_02073">
    <property type="entry name" value="Putrescine_transp"/>
    <property type="match status" value="1"/>
</dbReference>
<dbReference type="KEGG" id="saz:Sama_3335"/>
<dbReference type="PANTHER" id="PTHR42770:SF6">
    <property type="entry name" value="PUTRESCINE TRANSPORTER POTE"/>
    <property type="match status" value="1"/>
</dbReference>
<evidence type="ECO:0000256" key="1">
    <source>
        <dbReference type="ARBA" id="ARBA00004651"/>
    </source>
</evidence>
<keyword evidence="11" id="KW-1185">Reference proteome</keyword>
<dbReference type="NCBIfam" id="NF007938">
    <property type="entry name" value="PRK10655.1"/>
    <property type="match status" value="1"/>
</dbReference>
<dbReference type="NCBIfam" id="TIGR04299">
    <property type="entry name" value="antiport_PotE"/>
    <property type="match status" value="1"/>
</dbReference>
<feature type="transmembrane region" description="Helical" evidence="9">
    <location>
        <begin position="352"/>
        <end position="373"/>
    </location>
</feature>
<feature type="transmembrane region" description="Helical" evidence="9">
    <location>
        <begin position="191"/>
        <end position="210"/>
    </location>
</feature>
<comment type="subcellular location">
    <subcellularLocation>
        <location evidence="9">Cell inner membrane</location>
        <topology evidence="9">Multi-pass membrane protein</topology>
    </subcellularLocation>
    <subcellularLocation>
        <location evidence="1">Cell membrane</location>
        <topology evidence="1">Multi-pass membrane protein</topology>
    </subcellularLocation>
</comment>
<keyword evidence="9" id="KW-0997">Cell inner membrane</keyword>
<dbReference type="GO" id="GO:0015496">
    <property type="term" value="F:putrescine:ornithine antiporter activity"/>
    <property type="evidence" value="ECO:0007669"/>
    <property type="project" value="InterPro"/>
</dbReference>
<sequence length="438" mass="46141">MSKSNNKIGVVQLTILTIVNMMGSGIIMLPTQLAQVGTISILSWLVTAAGSTALAFAFAKCGMFSKKSGGMGGYAEYAFGRSGNFMANYTYAVSLLIANVAIAISAVGYGAVLFDVELSPIATCLATIGVLWLATVANFGGARITGQVSSITVWGIILPVIGVSLIGWFWFDFDLYKSAWNPHDLPFFEALGGSIAMTLWAFLGLESACANSEAVENPEKNVPIAVMGGTLGAALIYIVSTNVIAGIVPNGELALSNAPFGLAFAQMFNPTIGAIVMACAIISCTGSLLGWQFTIAQVFKASADEGFFPKLFSKVTKADAPVLGMLAIVSIQSVLSLMTISPSLNKQFEALVNLAVVTNIIPYILSMAALGVMQKQMKIPVSKARIANCMAVMGALYSFYALYSSGETAVMLGSIATFFGWTLYGVISKKNELRLQQA</sequence>
<reference evidence="10 11" key="1">
    <citation type="submission" date="2006-12" db="EMBL/GenBank/DDBJ databases">
        <title>Complete sequence of Shewanella amazonensis SB2B.</title>
        <authorList>
            <consortium name="US DOE Joint Genome Institute"/>
            <person name="Copeland A."/>
            <person name="Lucas S."/>
            <person name="Lapidus A."/>
            <person name="Barry K."/>
            <person name="Detter J.C."/>
            <person name="Glavina del Rio T."/>
            <person name="Hammon N."/>
            <person name="Israni S."/>
            <person name="Dalin E."/>
            <person name="Tice H."/>
            <person name="Pitluck S."/>
            <person name="Munk A.C."/>
            <person name="Brettin T."/>
            <person name="Bruce D."/>
            <person name="Han C."/>
            <person name="Tapia R."/>
            <person name="Gilna P."/>
            <person name="Schmutz J."/>
            <person name="Larimer F."/>
            <person name="Land M."/>
            <person name="Hauser L."/>
            <person name="Kyrpides N."/>
            <person name="Mikhailova N."/>
            <person name="Fredrickson J."/>
            <person name="Richardson P."/>
        </authorList>
    </citation>
    <scope>NUCLEOTIDE SEQUENCE [LARGE SCALE GENOMIC DNA]</scope>
    <source>
        <strain evidence="11">ATCC BAA-1098 / SB2B</strain>
    </source>
</reference>
<evidence type="ECO:0000313" key="10">
    <source>
        <dbReference type="EMBL" id="ABM01538.1"/>
    </source>
</evidence>
<dbReference type="AlphaFoldDB" id="A1SAY1"/>
<keyword evidence="5 9" id="KW-0812">Transmembrane</keyword>
<feature type="transmembrane region" description="Helical" evidence="9">
    <location>
        <begin position="89"/>
        <end position="112"/>
    </location>
</feature>
<feature type="transmembrane region" description="Helical" evidence="9">
    <location>
        <begin position="222"/>
        <end position="248"/>
    </location>
</feature>
<feature type="transmembrane region" description="Helical" evidence="9">
    <location>
        <begin position="41"/>
        <end position="59"/>
    </location>
</feature>
<dbReference type="Gene3D" id="1.20.1740.10">
    <property type="entry name" value="Amino acid/polyamine transporter I"/>
    <property type="match status" value="1"/>
</dbReference>
<dbReference type="EMBL" id="CP000507">
    <property type="protein sequence ID" value="ABM01538.1"/>
    <property type="molecule type" value="Genomic_DNA"/>
</dbReference>
<feature type="transmembrane region" description="Helical" evidence="9">
    <location>
        <begin position="151"/>
        <end position="171"/>
    </location>
</feature>
<dbReference type="HOGENOM" id="CLU_007946_1_0_6"/>